<accession>A0A0W0ZD33</accession>
<keyword evidence="6" id="KW-1185">Reference proteome</keyword>
<dbReference type="PANTHER" id="PTHR44591">
    <property type="entry name" value="STRESS RESPONSE REGULATOR PROTEIN 1"/>
    <property type="match status" value="1"/>
</dbReference>
<proteinExistence type="predicted"/>
<dbReference type="GO" id="GO:0000160">
    <property type="term" value="P:phosphorelay signal transduction system"/>
    <property type="evidence" value="ECO:0007669"/>
    <property type="project" value="UniProtKB-KW"/>
</dbReference>
<evidence type="ECO:0000256" key="3">
    <source>
        <dbReference type="PROSITE-ProRule" id="PRU00169"/>
    </source>
</evidence>
<evidence type="ECO:0000256" key="1">
    <source>
        <dbReference type="ARBA" id="ARBA00022553"/>
    </source>
</evidence>
<dbReference type="SMART" id="SM00448">
    <property type="entry name" value="REC"/>
    <property type="match status" value="1"/>
</dbReference>
<dbReference type="STRING" id="947033.Lste_3189"/>
<dbReference type="InterPro" id="IPR001789">
    <property type="entry name" value="Sig_transdc_resp-reg_receiver"/>
</dbReference>
<evidence type="ECO:0000313" key="5">
    <source>
        <dbReference type="EMBL" id="KTD66983.1"/>
    </source>
</evidence>
<feature type="modified residue" description="4-aspartylphosphate" evidence="3">
    <location>
        <position position="59"/>
    </location>
</feature>
<reference evidence="5 6" key="1">
    <citation type="submission" date="2015-11" db="EMBL/GenBank/DDBJ databases">
        <title>Genomic analysis of 38 Legionella species identifies large and diverse effector repertoires.</title>
        <authorList>
            <person name="Burstein D."/>
            <person name="Amaro F."/>
            <person name="Zusman T."/>
            <person name="Lifshitz Z."/>
            <person name="Cohen O."/>
            <person name="Gilbert J.A."/>
            <person name="Pupko T."/>
            <person name="Shuman H.A."/>
            <person name="Segal G."/>
        </authorList>
    </citation>
    <scope>NUCLEOTIDE SEQUENCE [LARGE SCALE GENOMIC DNA]</scope>
    <source>
        <strain evidence="5 6">IMVS3376</strain>
    </source>
</reference>
<dbReference type="AlphaFoldDB" id="A0A0W0ZD33"/>
<gene>
    <name evidence="5" type="ORF">Lste_3189</name>
</gene>
<feature type="domain" description="Response regulatory" evidence="4">
    <location>
        <begin position="9"/>
        <end position="123"/>
    </location>
</feature>
<sequence length="123" mass="14348">MSIEKQKQFILLIDDNSAVREALVWALEYAEYFTVAVQDGQEALNILEKDPLPVVIFLDLMMPVLDGFEFREKKKLCQRISNIPTIITSAKTNLEKMEKMPYETFLPKPFDLNELFHILKKIL</sequence>
<evidence type="ECO:0000256" key="2">
    <source>
        <dbReference type="ARBA" id="ARBA00023012"/>
    </source>
</evidence>
<dbReference type="Proteomes" id="UP000054926">
    <property type="component" value="Unassembled WGS sequence"/>
</dbReference>
<dbReference type="RefSeq" id="WP_058512014.1">
    <property type="nucleotide sequence ID" value="NZ_DAIOMV010000002.1"/>
</dbReference>
<dbReference type="Pfam" id="PF00072">
    <property type="entry name" value="Response_reg"/>
    <property type="match status" value="1"/>
</dbReference>
<dbReference type="PROSITE" id="PS50110">
    <property type="entry name" value="RESPONSE_REGULATORY"/>
    <property type="match status" value="1"/>
</dbReference>
<organism evidence="5 6">
    <name type="scientific">Legionella steelei</name>
    <dbReference type="NCBI Taxonomy" id="947033"/>
    <lineage>
        <taxon>Bacteria</taxon>
        <taxon>Pseudomonadati</taxon>
        <taxon>Pseudomonadota</taxon>
        <taxon>Gammaproteobacteria</taxon>
        <taxon>Legionellales</taxon>
        <taxon>Legionellaceae</taxon>
        <taxon>Legionella</taxon>
    </lineage>
</organism>
<keyword evidence="5" id="KW-0418">Kinase</keyword>
<evidence type="ECO:0000313" key="6">
    <source>
        <dbReference type="Proteomes" id="UP000054926"/>
    </source>
</evidence>
<dbReference type="InterPro" id="IPR050595">
    <property type="entry name" value="Bact_response_regulator"/>
</dbReference>
<dbReference type="SUPFAM" id="SSF52172">
    <property type="entry name" value="CheY-like"/>
    <property type="match status" value="1"/>
</dbReference>
<evidence type="ECO:0000259" key="4">
    <source>
        <dbReference type="PROSITE" id="PS50110"/>
    </source>
</evidence>
<keyword evidence="2" id="KW-0902">Two-component regulatory system</keyword>
<keyword evidence="1 3" id="KW-0597">Phosphoprotein</keyword>
<comment type="caution">
    <text evidence="5">The sequence shown here is derived from an EMBL/GenBank/DDBJ whole genome shotgun (WGS) entry which is preliminary data.</text>
</comment>
<dbReference type="OrthoDB" id="9800897at2"/>
<dbReference type="PATRIC" id="fig|947033.5.peg.3393"/>
<name>A0A0W0ZD33_9GAMM</name>
<keyword evidence="5" id="KW-0808">Transferase</keyword>
<dbReference type="Gene3D" id="3.40.50.2300">
    <property type="match status" value="1"/>
</dbReference>
<protein>
    <submittedName>
        <fullName evidence="5">Sensor histidine kinase</fullName>
    </submittedName>
</protein>
<dbReference type="PANTHER" id="PTHR44591:SF14">
    <property type="entry name" value="PROTEIN PILG"/>
    <property type="match status" value="1"/>
</dbReference>
<dbReference type="GO" id="GO:0016301">
    <property type="term" value="F:kinase activity"/>
    <property type="evidence" value="ECO:0007669"/>
    <property type="project" value="UniProtKB-KW"/>
</dbReference>
<dbReference type="InterPro" id="IPR011006">
    <property type="entry name" value="CheY-like_superfamily"/>
</dbReference>
<dbReference type="EMBL" id="LNYY01000021">
    <property type="protein sequence ID" value="KTD66983.1"/>
    <property type="molecule type" value="Genomic_DNA"/>
</dbReference>